<dbReference type="AlphaFoldDB" id="A0A0V1ERU4"/>
<name>A0A0V1ERU4_TRIPS</name>
<gene>
    <name evidence="1" type="ORF">T4A_10689</name>
</gene>
<organism evidence="1 2">
    <name type="scientific">Trichinella pseudospiralis</name>
    <name type="common">Parasitic roundworm</name>
    <dbReference type="NCBI Taxonomy" id="6337"/>
    <lineage>
        <taxon>Eukaryota</taxon>
        <taxon>Metazoa</taxon>
        <taxon>Ecdysozoa</taxon>
        <taxon>Nematoda</taxon>
        <taxon>Enoplea</taxon>
        <taxon>Dorylaimia</taxon>
        <taxon>Trichinellida</taxon>
        <taxon>Trichinellidae</taxon>
        <taxon>Trichinella</taxon>
    </lineage>
</organism>
<protein>
    <submittedName>
        <fullName evidence="1">Uncharacterized protein</fullName>
    </submittedName>
</protein>
<reference evidence="1 2" key="1">
    <citation type="submission" date="2015-01" db="EMBL/GenBank/DDBJ databases">
        <title>Evolution of Trichinella species and genotypes.</title>
        <authorList>
            <person name="Korhonen P.K."/>
            <person name="Edoardo P."/>
            <person name="Giuseppe L.R."/>
            <person name="Gasser R.B."/>
        </authorList>
    </citation>
    <scope>NUCLEOTIDE SEQUENCE [LARGE SCALE GENOMIC DNA]</scope>
    <source>
        <strain evidence="1">ISS13</strain>
    </source>
</reference>
<accession>A0A0V1ERU4</accession>
<sequence>MEGGSSASSKCDRPTDFRNLFCSKLFTGSSVVSTSTEWTIKNNTSVALGGSAHLSTIWSCVSLSQIVPLDDPSTI</sequence>
<proteinExistence type="predicted"/>
<evidence type="ECO:0000313" key="1">
    <source>
        <dbReference type="EMBL" id="KRY76404.1"/>
    </source>
</evidence>
<evidence type="ECO:0000313" key="2">
    <source>
        <dbReference type="Proteomes" id="UP000054632"/>
    </source>
</evidence>
<dbReference type="Proteomes" id="UP000054632">
    <property type="component" value="Unassembled WGS sequence"/>
</dbReference>
<comment type="caution">
    <text evidence="1">The sequence shown here is derived from an EMBL/GenBank/DDBJ whole genome shotgun (WGS) entry which is preliminary data.</text>
</comment>
<dbReference type="EMBL" id="JYDR01000012">
    <property type="protein sequence ID" value="KRY76404.1"/>
    <property type="molecule type" value="Genomic_DNA"/>
</dbReference>